<dbReference type="EMBL" id="BMKA01000002">
    <property type="protein sequence ID" value="GGA18146.1"/>
    <property type="molecule type" value="Genomic_DNA"/>
</dbReference>
<sequence>MYRCFFLTVIVLMTHALPLLAEPFRLFNRSYGPSVEVYGSFNTPPDLADIYQNNAKFELYIKPSVTLFRLSKNTALVAYATLVLLKDSDGFAYNNKFTFALGSEIQIRPSDAVKLSFGGKWKLEREFSTGVLRGGFVWTIGGSLYKTWRPRWLPREDESELVLSGWANFRHPGSLHLSERTNGQFQAFVKLAAAIPYRTTGLEVVPFVSVLAKADQKGRDFNNRFEPAIGVELKIPVMGDGTVEIGTKTAYQHRFATRTSSSGASVYVKWYKRF</sequence>
<dbReference type="Proteomes" id="UP000628017">
    <property type="component" value="Unassembled WGS sequence"/>
</dbReference>
<dbReference type="RefSeq" id="WP_188673752.1">
    <property type="nucleotide sequence ID" value="NZ_BMKA01000002.1"/>
</dbReference>
<comment type="caution">
    <text evidence="1">The sequence shown here is derived from an EMBL/GenBank/DDBJ whole genome shotgun (WGS) entry which is preliminary data.</text>
</comment>
<organism evidence="1 2">
    <name type="scientific">Neptunicoccus cionae</name>
    <dbReference type="NCBI Taxonomy" id="2035344"/>
    <lineage>
        <taxon>Bacteria</taxon>
        <taxon>Pseudomonadati</taxon>
        <taxon>Pseudomonadota</taxon>
        <taxon>Alphaproteobacteria</taxon>
        <taxon>Rhodobacterales</taxon>
        <taxon>Paracoccaceae</taxon>
        <taxon>Neptunicoccus</taxon>
    </lineage>
</organism>
<accession>A0A916QXD5</accession>
<reference evidence="1" key="1">
    <citation type="journal article" date="2014" name="Int. J. Syst. Evol. Microbiol.">
        <title>Complete genome sequence of Corynebacterium casei LMG S-19264T (=DSM 44701T), isolated from a smear-ripened cheese.</title>
        <authorList>
            <consortium name="US DOE Joint Genome Institute (JGI-PGF)"/>
            <person name="Walter F."/>
            <person name="Albersmeier A."/>
            <person name="Kalinowski J."/>
            <person name="Ruckert C."/>
        </authorList>
    </citation>
    <scope>NUCLEOTIDE SEQUENCE</scope>
    <source>
        <strain evidence="1">CGMCC 1.15880</strain>
    </source>
</reference>
<dbReference type="AlphaFoldDB" id="A0A916QXD5"/>
<evidence type="ECO:0000313" key="1">
    <source>
        <dbReference type="EMBL" id="GGA18146.1"/>
    </source>
</evidence>
<evidence type="ECO:0000313" key="2">
    <source>
        <dbReference type="Proteomes" id="UP000628017"/>
    </source>
</evidence>
<proteinExistence type="predicted"/>
<name>A0A916QXD5_9RHOB</name>
<gene>
    <name evidence="1" type="ORF">GCM10011498_18500</name>
</gene>
<reference evidence="1" key="2">
    <citation type="submission" date="2020-09" db="EMBL/GenBank/DDBJ databases">
        <authorList>
            <person name="Sun Q."/>
            <person name="Zhou Y."/>
        </authorList>
    </citation>
    <scope>NUCLEOTIDE SEQUENCE</scope>
    <source>
        <strain evidence="1">CGMCC 1.15880</strain>
    </source>
</reference>
<keyword evidence="2" id="KW-1185">Reference proteome</keyword>
<protein>
    <submittedName>
        <fullName evidence="1">Uncharacterized protein</fullName>
    </submittedName>
</protein>